<gene>
    <name evidence="2" type="primary">RvY_17313-1</name>
    <name evidence="2" type="synonym">RvY_17313.1</name>
    <name evidence="2" type="ORF">RvY_17313</name>
</gene>
<evidence type="ECO:0000256" key="1">
    <source>
        <dbReference type="SAM" id="MobiDB-lite"/>
    </source>
</evidence>
<dbReference type="AlphaFoldDB" id="A0A1D1W2I2"/>
<protein>
    <submittedName>
        <fullName evidence="2">Uncharacterized protein</fullName>
    </submittedName>
</protein>
<organism evidence="2 3">
    <name type="scientific">Ramazzottius varieornatus</name>
    <name type="common">Water bear</name>
    <name type="synonym">Tardigrade</name>
    <dbReference type="NCBI Taxonomy" id="947166"/>
    <lineage>
        <taxon>Eukaryota</taxon>
        <taxon>Metazoa</taxon>
        <taxon>Ecdysozoa</taxon>
        <taxon>Tardigrada</taxon>
        <taxon>Eutardigrada</taxon>
        <taxon>Parachela</taxon>
        <taxon>Hypsibioidea</taxon>
        <taxon>Ramazzottiidae</taxon>
        <taxon>Ramazzottius</taxon>
    </lineage>
</organism>
<keyword evidence="3" id="KW-1185">Reference proteome</keyword>
<dbReference type="Proteomes" id="UP000186922">
    <property type="component" value="Unassembled WGS sequence"/>
</dbReference>
<dbReference type="EMBL" id="BDGG01000015">
    <property type="protein sequence ID" value="GAV07486.1"/>
    <property type="molecule type" value="Genomic_DNA"/>
</dbReference>
<reference evidence="2 3" key="1">
    <citation type="journal article" date="2016" name="Nat. Commun.">
        <title>Extremotolerant tardigrade genome and improved radiotolerance of human cultured cells by tardigrade-unique protein.</title>
        <authorList>
            <person name="Hashimoto T."/>
            <person name="Horikawa D.D."/>
            <person name="Saito Y."/>
            <person name="Kuwahara H."/>
            <person name="Kozuka-Hata H."/>
            <person name="Shin-I T."/>
            <person name="Minakuchi Y."/>
            <person name="Ohishi K."/>
            <person name="Motoyama A."/>
            <person name="Aizu T."/>
            <person name="Enomoto A."/>
            <person name="Kondo K."/>
            <person name="Tanaka S."/>
            <person name="Hara Y."/>
            <person name="Koshikawa S."/>
            <person name="Sagara H."/>
            <person name="Miura T."/>
            <person name="Yokobori S."/>
            <person name="Miyagawa K."/>
            <person name="Suzuki Y."/>
            <person name="Kubo T."/>
            <person name="Oyama M."/>
            <person name="Kohara Y."/>
            <person name="Fujiyama A."/>
            <person name="Arakawa K."/>
            <person name="Katayama T."/>
            <person name="Toyoda A."/>
            <person name="Kunieda T."/>
        </authorList>
    </citation>
    <scope>NUCLEOTIDE SEQUENCE [LARGE SCALE GENOMIC DNA]</scope>
    <source>
        <strain evidence="2 3">YOKOZUNA-1</strain>
    </source>
</reference>
<feature type="region of interest" description="Disordered" evidence="1">
    <location>
        <begin position="1"/>
        <end position="20"/>
    </location>
</feature>
<accession>A0A1D1W2I2</accession>
<sequence length="59" mass="6495">MQRRYGFSSHSGTSQCGRSGMKLAPVNETKISLTFTMPLRNNLFYTDHTGCACPSAHSI</sequence>
<evidence type="ECO:0000313" key="2">
    <source>
        <dbReference type="EMBL" id="GAV07486.1"/>
    </source>
</evidence>
<comment type="caution">
    <text evidence="2">The sequence shown here is derived from an EMBL/GenBank/DDBJ whole genome shotgun (WGS) entry which is preliminary data.</text>
</comment>
<feature type="compositionally biased region" description="Polar residues" evidence="1">
    <location>
        <begin position="8"/>
        <end position="17"/>
    </location>
</feature>
<name>A0A1D1W2I2_RAMVA</name>
<proteinExistence type="predicted"/>
<evidence type="ECO:0000313" key="3">
    <source>
        <dbReference type="Proteomes" id="UP000186922"/>
    </source>
</evidence>